<comment type="caution">
    <text evidence="2">The sequence shown here is derived from an EMBL/GenBank/DDBJ whole genome shotgun (WGS) entry which is preliminary data.</text>
</comment>
<evidence type="ECO:0000256" key="1">
    <source>
        <dbReference type="SAM" id="Phobius"/>
    </source>
</evidence>
<dbReference type="EMBL" id="PVMZ01000032">
    <property type="protein sequence ID" value="PRX11029.1"/>
    <property type="molecule type" value="Genomic_DNA"/>
</dbReference>
<dbReference type="RefSeq" id="WP_106330306.1">
    <property type="nucleotide sequence ID" value="NZ_BOMO01000164.1"/>
</dbReference>
<keyword evidence="1" id="KW-1133">Transmembrane helix</keyword>
<evidence type="ECO:0000313" key="2">
    <source>
        <dbReference type="EMBL" id="PRX11029.1"/>
    </source>
</evidence>
<proteinExistence type="predicted"/>
<feature type="transmembrane region" description="Helical" evidence="1">
    <location>
        <begin position="136"/>
        <end position="157"/>
    </location>
</feature>
<dbReference type="Pfam" id="PF20225">
    <property type="entry name" value="DUF6584"/>
    <property type="match status" value="1"/>
</dbReference>
<reference evidence="2 3" key="1">
    <citation type="submission" date="2018-03" db="EMBL/GenBank/DDBJ databases">
        <title>Genomic Encyclopedia of Archaeal and Bacterial Type Strains, Phase II (KMG-II): from individual species to whole genera.</title>
        <authorList>
            <person name="Goeker M."/>
        </authorList>
    </citation>
    <scope>NUCLEOTIDE SEQUENCE [LARGE SCALE GENOMIC DNA]</scope>
    <source>
        <strain evidence="2 3">DSM 43146</strain>
    </source>
</reference>
<organism evidence="2 3">
    <name type="scientific">Actinoplanes italicus</name>
    <dbReference type="NCBI Taxonomy" id="113567"/>
    <lineage>
        <taxon>Bacteria</taxon>
        <taxon>Bacillati</taxon>
        <taxon>Actinomycetota</taxon>
        <taxon>Actinomycetes</taxon>
        <taxon>Micromonosporales</taxon>
        <taxon>Micromonosporaceae</taxon>
        <taxon>Actinoplanes</taxon>
    </lineage>
</organism>
<dbReference type="Proteomes" id="UP000239415">
    <property type="component" value="Unassembled WGS sequence"/>
</dbReference>
<keyword evidence="1" id="KW-0812">Transmembrane</keyword>
<keyword evidence="3" id="KW-1185">Reference proteome</keyword>
<keyword evidence="1" id="KW-0472">Membrane</keyword>
<dbReference type="InterPro" id="IPR046491">
    <property type="entry name" value="DUF6584"/>
</dbReference>
<gene>
    <name evidence="2" type="ORF">CLV67_13287</name>
</gene>
<accession>A0A2T0JTP7</accession>
<dbReference type="AlphaFoldDB" id="A0A2T0JTP7"/>
<dbReference type="OrthoDB" id="3381914at2"/>
<sequence>MAKPEVLAKVDADLERGHTHLAAQRLNSLIAADPFDLGLRARLAAVHRRTGNFAEAGRWGYLTEDVTEAELRAFAKAYSDQLRALVLHGETPRDLGPLAAARLAALPHPPVFSPRQVPAQRVEAYKPPEDTSAGEVIFGLLLMVCAAIGVISVIRWFL</sequence>
<protein>
    <submittedName>
        <fullName evidence="2">Uncharacterized protein</fullName>
    </submittedName>
</protein>
<name>A0A2T0JTP7_9ACTN</name>
<evidence type="ECO:0000313" key="3">
    <source>
        <dbReference type="Proteomes" id="UP000239415"/>
    </source>
</evidence>